<dbReference type="SUPFAM" id="SSF54909">
    <property type="entry name" value="Dimeric alpha+beta barrel"/>
    <property type="match status" value="2"/>
</dbReference>
<dbReference type="PROSITE" id="PS51502">
    <property type="entry name" value="S_R_A_B_BARREL"/>
    <property type="match status" value="1"/>
</dbReference>
<dbReference type="EMBL" id="CACSLK010020742">
    <property type="protein sequence ID" value="CAA0820517.1"/>
    <property type="molecule type" value="Genomic_DNA"/>
</dbReference>
<dbReference type="PANTHER" id="PTHR33178">
    <property type="match status" value="1"/>
</dbReference>
<feature type="region of interest" description="Disordered" evidence="2">
    <location>
        <begin position="1"/>
        <end position="20"/>
    </location>
</feature>
<dbReference type="SMART" id="SM00886">
    <property type="entry name" value="Dabb"/>
    <property type="match status" value="1"/>
</dbReference>
<evidence type="ECO:0000256" key="2">
    <source>
        <dbReference type="SAM" id="MobiDB-lite"/>
    </source>
</evidence>
<name>A0A9N7RAA5_STRHE</name>
<evidence type="ECO:0000313" key="4">
    <source>
        <dbReference type="EMBL" id="CAA0820517.1"/>
    </source>
</evidence>
<dbReference type="InterPro" id="IPR044662">
    <property type="entry name" value="HS1/DABB1-like"/>
</dbReference>
<evidence type="ECO:0000259" key="3">
    <source>
        <dbReference type="PROSITE" id="PS51502"/>
    </source>
</evidence>
<feature type="domain" description="Stress-response A/B barrel" evidence="3">
    <location>
        <begin position="85"/>
        <end position="178"/>
    </location>
</feature>
<dbReference type="Proteomes" id="UP001153555">
    <property type="component" value="Unassembled WGS sequence"/>
</dbReference>
<evidence type="ECO:0000256" key="1">
    <source>
        <dbReference type="ARBA" id="ARBA00011738"/>
    </source>
</evidence>
<accession>A0A9N7RAA5</accession>
<comment type="subunit">
    <text evidence="1">Homodimer.</text>
</comment>
<dbReference type="Pfam" id="PF07876">
    <property type="entry name" value="Dabb"/>
    <property type="match status" value="1"/>
</dbReference>
<sequence length="337" mass="38055">MQTLTQIFSPRTPSLSSHGTTSKALAFARTPLRLKERENLSCCAPLFVDSRQILGDWAKKVNRAVVSAVEEGNVDAGASKRRKVVEHICLLKAKEDLSEEQEKDMLDYLYTIQYQLRGIIAISLGRISDENFEQYTHAIFMRFQTKGDLAKFYENPSCMAVFKEHVIPYCHGFMNLDYESEVEDDILPIFRKGEEFNYGVEHMLLVDFLRNSLGGPAEDAMFSLAKLTTKFPSLIVQATEGPKMNTSNKEYTHAAVIRFRSSEAFKMFVSSSEYNNMWECKFQPIIQKLSVAKGPPARTNPLTTGPGPDRTTGHFRVMNDPGHSIANVIKLLCTFTP</sequence>
<evidence type="ECO:0000313" key="5">
    <source>
        <dbReference type="Proteomes" id="UP001153555"/>
    </source>
</evidence>
<gene>
    <name evidence="4" type="ORF">SHERM_18519</name>
</gene>
<reference evidence="4" key="1">
    <citation type="submission" date="2019-12" db="EMBL/GenBank/DDBJ databases">
        <authorList>
            <person name="Scholes J."/>
        </authorList>
    </citation>
    <scope>NUCLEOTIDE SEQUENCE</scope>
</reference>
<organism evidence="4 5">
    <name type="scientific">Striga hermonthica</name>
    <name type="common">Purple witchweed</name>
    <name type="synonym">Buchnera hermonthica</name>
    <dbReference type="NCBI Taxonomy" id="68872"/>
    <lineage>
        <taxon>Eukaryota</taxon>
        <taxon>Viridiplantae</taxon>
        <taxon>Streptophyta</taxon>
        <taxon>Embryophyta</taxon>
        <taxon>Tracheophyta</taxon>
        <taxon>Spermatophyta</taxon>
        <taxon>Magnoliopsida</taxon>
        <taxon>eudicotyledons</taxon>
        <taxon>Gunneridae</taxon>
        <taxon>Pentapetalae</taxon>
        <taxon>asterids</taxon>
        <taxon>lamiids</taxon>
        <taxon>Lamiales</taxon>
        <taxon>Orobanchaceae</taxon>
        <taxon>Buchnereae</taxon>
        <taxon>Striga</taxon>
    </lineage>
</organism>
<dbReference type="OrthoDB" id="2016695at2759"/>
<keyword evidence="5" id="KW-1185">Reference proteome</keyword>
<comment type="caution">
    <text evidence="4">The sequence shown here is derived from an EMBL/GenBank/DDBJ whole genome shotgun (WGS) entry which is preliminary data.</text>
</comment>
<protein>
    <submittedName>
        <fullName evidence="4">Stress responsive alpha-beta barrel domain protein</fullName>
    </submittedName>
</protein>
<dbReference type="Gene3D" id="3.30.70.100">
    <property type="match status" value="2"/>
</dbReference>
<dbReference type="PANTHER" id="PTHR33178:SF5">
    <property type="entry name" value="EXPRESSED PROTEIN"/>
    <property type="match status" value="1"/>
</dbReference>
<dbReference type="InterPro" id="IPR011008">
    <property type="entry name" value="Dimeric_a/b-barrel"/>
</dbReference>
<proteinExistence type="predicted"/>
<dbReference type="AlphaFoldDB" id="A0A9N7RAA5"/>
<dbReference type="InterPro" id="IPR013097">
    <property type="entry name" value="Dabb"/>
</dbReference>